<sequence>MDHSVFGILVKFSLACSKIFPSTQTEQDLGHFTMPLRGYEYGRLIGTLSHVYPPEWKQVSPQANMRNQNTYKGSINETLADLTYIEVTRS</sequence>
<reference evidence="1 2" key="1">
    <citation type="submission" date="2015-09" db="EMBL/GenBank/DDBJ databases">
        <title>Genome sequencing of Corynebacterium diphtheriae Bv. Gravis strain DSM 44123.</title>
        <authorList>
            <person name="Sangal V."/>
            <person name="Burkovski A."/>
        </authorList>
    </citation>
    <scope>NUCLEOTIDE SEQUENCE [LARGE SCALE GENOMIC DNA]</scope>
    <source>
        <strain evidence="1 2">DSM 44123</strain>
    </source>
</reference>
<gene>
    <name evidence="1" type="ORF">AOT42_11085</name>
</gene>
<proteinExistence type="predicted"/>
<dbReference type="Proteomes" id="UP000186159">
    <property type="component" value="Unassembled WGS sequence"/>
</dbReference>
<comment type="caution">
    <text evidence="1">The sequence shown here is derived from an EMBL/GenBank/DDBJ whole genome shotgun (WGS) entry which is preliminary data.</text>
</comment>
<name>A0AAX0J188_CORDP</name>
<protein>
    <submittedName>
        <fullName evidence="1">Uncharacterized protein</fullName>
    </submittedName>
</protein>
<evidence type="ECO:0000313" key="1">
    <source>
        <dbReference type="EMBL" id="OKY22192.1"/>
    </source>
</evidence>
<accession>A0AAX0J188</accession>
<dbReference type="EMBL" id="LJXR01000015">
    <property type="protein sequence ID" value="OKY22192.1"/>
    <property type="molecule type" value="Genomic_DNA"/>
</dbReference>
<evidence type="ECO:0000313" key="2">
    <source>
        <dbReference type="Proteomes" id="UP000186159"/>
    </source>
</evidence>
<dbReference type="AlphaFoldDB" id="A0AAX0J188"/>
<organism evidence="1 2">
    <name type="scientific">Corynebacterium diphtheriae bv. gravis</name>
    <dbReference type="NCBI Taxonomy" id="1720349"/>
    <lineage>
        <taxon>Bacteria</taxon>
        <taxon>Bacillati</taxon>
        <taxon>Actinomycetota</taxon>
        <taxon>Actinomycetes</taxon>
        <taxon>Mycobacteriales</taxon>
        <taxon>Corynebacteriaceae</taxon>
        <taxon>Corynebacterium</taxon>
    </lineage>
</organism>